<organism evidence="1 2">
    <name type="scientific">Hallella multisaccharivorax DSM 17128</name>
    <dbReference type="NCBI Taxonomy" id="688246"/>
    <lineage>
        <taxon>Bacteria</taxon>
        <taxon>Pseudomonadati</taxon>
        <taxon>Bacteroidota</taxon>
        <taxon>Bacteroidia</taxon>
        <taxon>Bacteroidales</taxon>
        <taxon>Prevotellaceae</taxon>
        <taxon>Hallella</taxon>
    </lineage>
</organism>
<evidence type="ECO:0000313" key="2">
    <source>
        <dbReference type="Proteomes" id="UP000002772"/>
    </source>
</evidence>
<protein>
    <submittedName>
        <fullName evidence="1">Uncharacterized protein</fullName>
    </submittedName>
</protein>
<dbReference type="AlphaFoldDB" id="F8N584"/>
<evidence type="ECO:0000313" key="1">
    <source>
        <dbReference type="EMBL" id="EGN58249.1"/>
    </source>
</evidence>
<name>F8N584_9BACT</name>
<proteinExistence type="predicted"/>
<dbReference type="RefSeq" id="WP_007572152.1">
    <property type="nucleotide sequence ID" value="NZ_BPTS01000003.1"/>
</dbReference>
<reference evidence="2" key="1">
    <citation type="journal article" date="2011" name="Stand. Genomic Sci.">
        <title>Non-contiguous finished genome sequence of the opportunistic oral pathogen Prevotella multisaccharivorax type strain (PPPA20).</title>
        <authorList>
            <person name="Pati A."/>
            <person name="Gronow S."/>
            <person name="Lu M."/>
            <person name="Lapidus A."/>
            <person name="Nolan M."/>
            <person name="Lucas S."/>
            <person name="Hammon N."/>
            <person name="Deshpande S."/>
            <person name="Cheng J.F."/>
            <person name="Tapia R."/>
            <person name="Han C."/>
            <person name="Goodwin L."/>
            <person name="Pitluck S."/>
            <person name="Liolios K."/>
            <person name="Pagani I."/>
            <person name="Mavromatis K."/>
            <person name="Mikhailova N."/>
            <person name="Huntemann M."/>
            <person name="Chen A."/>
            <person name="Palaniappan K."/>
            <person name="Land M."/>
            <person name="Hauser L."/>
            <person name="Detter J.C."/>
            <person name="Brambilla E.M."/>
            <person name="Rohde M."/>
            <person name="Goker M."/>
            <person name="Woyke T."/>
            <person name="Bristow J."/>
            <person name="Eisen J.A."/>
            <person name="Markowitz V."/>
            <person name="Hugenholtz P."/>
            <person name="Kyrpides N.C."/>
            <person name="Klenk H.P."/>
            <person name="Ivanova N."/>
        </authorList>
    </citation>
    <scope>NUCLEOTIDE SEQUENCE [LARGE SCALE GENOMIC DNA]</scope>
    <source>
        <strain evidence="2">DSM 17128</strain>
    </source>
</reference>
<dbReference type="EMBL" id="GL945016">
    <property type="protein sequence ID" value="EGN58249.1"/>
    <property type="molecule type" value="Genomic_DNA"/>
</dbReference>
<sequence>MLLLGSTTAIFAGDANRSKPIGTDLNPVIHVHGPRRAPSIRRIVDVNYDDNNANLVFLSSVQNVVVYLYVDGMLADVYEAESVSQGDTVTLCGSNYGSKMTVSVLVDGNVVFSDSFLD</sequence>
<accession>F8N584</accession>
<dbReference type="Proteomes" id="UP000002772">
    <property type="component" value="Unassembled WGS sequence"/>
</dbReference>
<gene>
    <name evidence="1" type="ORF">Premu_0042</name>
</gene>
<keyword evidence="2" id="KW-1185">Reference proteome</keyword>
<dbReference type="HOGENOM" id="CLU_2070973_0_0_10"/>